<keyword evidence="3" id="KW-0274">FAD</keyword>
<dbReference type="Pfam" id="PF00732">
    <property type="entry name" value="GMC_oxred_N"/>
    <property type="match status" value="1"/>
</dbReference>
<evidence type="ECO:0000256" key="2">
    <source>
        <dbReference type="ARBA" id="ARBA00022630"/>
    </source>
</evidence>
<evidence type="ECO:0000313" key="7">
    <source>
        <dbReference type="Proteomes" id="UP000265882"/>
    </source>
</evidence>
<dbReference type="InterPro" id="IPR036188">
    <property type="entry name" value="FAD/NAD-bd_sf"/>
</dbReference>
<dbReference type="Pfam" id="PF01266">
    <property type="entry name" value="DAO"/>
    <property type="match status" value="1"/>
</dbReference>
<evidence type="ECO:0000256" key="1">
    <source>
        <dbReference type="ARBA" id="ARBA00010790"/>
    </source>
</evidence>
<organism evidence="6 7">
    <name type="scientific">Abyssobacteria bacterium (strain SURF_5)</name>
    <dbReference type="NCBI Taxonomy" id="2093360"/>
    <lineage>
        <taxon>Bacteria</taxon>
        <taxon>Pseudomonadati</taxon>
        <taxon>Candidatus Hydrogenedentota</taxon>
        <taxon>Candidatus Abyssobacteria</taxon>
    </lineage>
</organism>
<dbReference type="PANTHER" id="PTHR46056:SF12">
    <property type="entry name" value="LONG-CHAIN-ALCOHOL OXIDASE"/>
    <property type="match status" value="1"/>
</dbReference>
<dbReference type="GO" id="GO:0016614">
    <property type="term" value="F:oxidoreductase activity, acting on CH-OH group of donors"/>
    <property type="evidence" value="ECO:0007669"/>
    <property type="project" value="InterPro"/>
</dbReference>
<accession>A0A3A4MY58</accession>
<name>A0A3A4MY58_ABYX5</name>
<keyword evidence="2" id="KW-0285">Flavoprotein</keyword>
<evidence type="ECO:0000256" key="3">
    <source>
        <dbReference type="ARBA" id="ARBA00022827"/>
    </source>
</evidence>
<evidence type="ECO:0000313" key="6">
    <source>
        <dbReference type="EMBL" id="RJP14888.1"/>
    </source>
</evidence>
<dbReference type="PROSITE" id="PS51379">
    <property type="entry name" value="4FE4S_FER_2"/>
    <property type="match status" value="1"/>
</dbReference>
<feature type="domain" description="4Fe-4S ferredoxin-type" evidence="5">
    <location>
        <begin position="143"/>
        <end position="173"/>
    </location>
</feature>
<dbReference type="GO" id="GO:0050660">
    <property type="term" value="F:flavin adenine dinucleotide binding"/>
    <property type="evidence" value="ECO:0007669"/>
    <property type="project" value="InterPro"/>
</dbReference>
<evidence type="ECO:0000259" key="5">
    <source>
        <dbReference type="PROSITE" id="PS51379"/>
    </source>
</evidence>
<dbReference type="SUPFAM" id="SSF51905">
    <property type="entry name" value="FAD/NAD(P)-binding domain"/>
    <property type="match status" value="1"/>
</dbReference>
<dbReference type="Proteomes" id="UP000265882">
    <property type="component" value="Unassembled WGS sequence"/>
</dbReference>
<comment type="similarity">
    <text evidence="1">Belongs to the GMC oxidoreductase family.</text>
</comment>
<dbReference type="Gene3D" id="3.50.50.60">
    <property type="entry name" value="FAD/NAD(P)-binding domain"/>
    <property type="match status" value="2"/>
</dbReference>
<dbReference type="InterPro" id="IPR007867">
    <property type="entry name" value="GMC_OxRtase_C"/>
</dbReference>
<dbReference type="AlphaFoldDB" id="A0A3A4MY58"/>
<dbReference type="InterPro" id="IPR006076">
    <property type="entry name" value="FAD-dep_OxRdtase"/>
</dbReference>
<dbReference type="EMBL" id="QZKU01000140">
    <property type="protein sequence ID" value="RJP14888.1"/>
    <property type="molecule type" value="Genomic_DNA"/>
</dbReference>
<dbReference type="InterPro" id="IPR000172">
    <property type="entry name" value="GMC_OxRdtase_N"/>
</dbReference>
<reference evidence="6 7" key="1">
    <citation type="journal article" date="2017" name="ISME J.">
        <title>Energy and carbon metabolisms in a deep terrestrial subsurface fluid microbial community.</title>
        <authorList>
            <person name="Momper L."/>
            <person name="Jungbluth S.P."/>
            <person name="Lee M.D."/>
            <person name="Amend J.P."/>
        </authorList>
    </citation>
    <scope>NUCLEOTIDE SEQUENCE [LARGE SCALE GENOMIC DNA]</scope>
    <source>
        <strain evidence="6">SURF_5</strain>
    </source>
</reference>
<proteinExistence type="inferred from homology"/>
<sequence>MDERRIETQIAVIGSGAAGGTIARELTRRGMNVVVVEKGPDWNWPIGHYIAYRTLYNIHRSKENVIIRRGVCTGGSTVIYSGNAFNPPAGFMEMLGIDFSDDLAVMRKELGVAPLPDSFYKGWSASLRLVESAQQHGITLKLQEKLIDSDKCVPGCDSCLLGCKRGAKWTSRPFLEEAKAGGALLLTRTEVERIEIENGKARGLWARDREGDLFIAAEKIILCAGGIGTPIILLKSGIKNAGTHFFTDPMSILFGVTRGKGMRSEMTYTFASEDYLGEFLMGTTSAQNSMTAQVLRHPVKALAKLPSFPHGIGMFVKLCDSAGGRIDETGAISKPLDADDRGRMEKGIRLAKKIMTSAGADPDSILVARYIGGHPGGTAGIGRVVNSSLQTDIGGLYVCDASVIPRSMGVPLVLILVSLARWFSRSLVSSETAASAS</sequence>
<evidence type="ECO:0000256" key="4">
    <source>
        <dbReference type="ARBA" id="ARBA00023002"/>
    </source>
</evidence>
<dbReference type="Pfam" id="PF05199">
    <property type="entry name" value="GMC_oxred_C"/>
    <property type="match status" value="1"/>
</dbReference>
<comment type="caution">
    <text evidence="6">The sequence shown here is derived from an EMBL/GenBank/DDBJ whole genome shotgun (WGS) entry which is preliminary data.</text>
</comment>
<dbReference type="InterPro" id="IPR017896">
    <property type="entry name" value="4Fe4S_Fe-S-bd"/>
</dbReference>
<gene>
    <name evidence="6" type="ORF">C4520_20890</name>
</gene>
<keyword evidence="4" id="KW-0560">Oxidoreductase</keyword>
<dbReference type="PANTHER" id="PTHR46056">
    <property type="entry name" value="LONG-CHAIN-ALCOHOL OXIDASE"/>
    <property type="match status" value="1"/>
</dbReference>
<protein>
    <submittedName>
        <fullName evidence="6">GMC family oxidoreductase</fullName>
    </submittedName>
</protein>